<organism evidence="3">
    <name type="scientific">Siphoviridae sp. ctD6g5</name>
    <dbReference type="NCBI Taxonomy" id="2826196"/>
    <lineage>
        <taxon>Viruses</taxon>
        <taxon>Duplodnaviria</taxon>
        <taxon>Heunggongvirae</taxon>
        <taxon>Uroviricota</taxon>
        <taxon>Caudoviricetes</taxon>
    </lineage>
</organism>
<proteinExistence type="predicted"/>
<reference evidence="3" key="1">
    <citation type="journal article" date="2021" name="Proc. Natl. Acad. Sci. U.S.A.">
        <title>A Catalog of Tens of Thousands of Viruses from Human Metagenomes Reveals Hidden Associations with Chronic Diseases.</title>
        <authorList>
            <person name="Tisza M.J."/>
            <person name="Buck C.B."/>
        </authorList>
    </citation>
    <scope>NUCLEOTIDE SEQUENCE</scope>
    <source>
        <strain evidence="3">CtD6g5</strain>
    </source>
</reference>
<evidence type="ECO:0000256" key="1">
    <source>
        <dbReference type="SAM" id="Coils"/>
    </source>
</evidence>
<dbReference type="InterPro" id="IPR009636">
    <property type="entry name" value="SCAF"/>
</dbReference>
<name>A0A8S5MRM9_9CAUD</name>
<dbReference type="EMBL" id="BK014970">
    <property type="protein sequence ID" value="DAD84958.1"/>
    <property type="molecule type" value="Genomic_DNA"/>
</dbReference>
<evidence type="ECO:0000256" key="2">
    <source>
        <dbReference type="SAM" id="MobiDB-lite"/>
    </source>
</evidence>
<dbReference type="GO" id="GO:0019069">
    <property type="term" value="P:viral capsid assembly"/>
    <property type="evidence" value="ECO:0007669"/>
    <property type="project" value="InterPro"/>
</dbReference>
<protein>
    <submittedName>
        <fullName evidence="3">Minor structural protein</fullName>
    </submittedName>
</protein>
<feature type="region of interest" description="Disordered" evidence="2">
    <location>
        <begin position="168"/>
        <end position="190"/>
    </location>
</feature>
<keyword evidence="1" id="KW-0175">Coiled coil</keyword>
<evidence type="ECO:0000313" key="3">
    <source>
        <dbReference type="EMBL" id="DAD84958.1"/>
    </source>
</evidence>
<feature type="coiled-coil region" evidence="1">
    <location>
        <begin position="57"/>
        <end position="108"/>
    </location>
</feature>
<sequence>MEFLKSILGEELYKQVADAISTHNGKPENKDKQVKLADLGSGQYVDKGKYDTAVVEKENLAGQIKTLNATIGDLKKNNADNETLQTTIANLQGELKKQQTANEQITRTYALKESLTKLGVLDPDYLIYKAGGLDKFTFDKEGRPVGVEDTVKPYKEDKAMVYLFKQEQPLKPPYNPQSGSGGNGTENPFAKETFNLTKQGELLRTNPELARAMAAAVGVTI</sequence>
<dbReference type="Pfam" id="PF06810">
    <property type="entry name" value="Phage_scaffold"/>
    <property type="match status" value="1"/>
</dbReference>
<accession>A0A8S5MRM9</accession>